<dbReference type="EMBL" id="UINC01032707">
    <property type="protein sequence ID" value="SVB20815.1"/>
    <property type="molecule type" value="Genomic_DNA"/>
</dbReference>
<evidence type="ECO:0000256" key="1">
    <source>
        <dbReference type="ARBA" id="ARBA00022679"/>
    </source>
</evidence>
<dbReference type="Gene3D" id="3.40.50.11720">
    <property type="entry name" value="3-Deoxy-D-manno-octulosonic-acid transferase, N-terminal domain"/>
    <property type="match status" value="1"/>
</dbReference>
<keyword evidence="2" id="KW-0812">Transmembrane</keyword>
<dbReference type="PANTHER" id="PTHR42755">
    <property type="entry name" value="3-DEOXY-MANNO-OCTULOSONATE CYTIDYLYLTRANSFERASE"/>
    <property type="match status" value="1"/>
</dbReference>
<reference evidence="4" key="1">
    <citation type="submission" date="2018-05" db="EMBL/GenBank/DDBJ databases">
        <authorList>
            <person name="Lanie J.A."/>
            <person name="Ng W.-L."/>
            <person name="Kazmierczak K.M."/>
            <person name="Andrzejewski T.M."/>
            <person name="Davidsen T.M."/>
            <person name="Wayne K.J."/>
            <person name="Tettelin H."/>
            <person name="Glass J.I."/>
            <person name="Rusch D."/>
            <person name="Podicherti R."/>
            <person name="Tsui H.-C.T."/>
            <person name="Winkler M.E."/>
        </authorList>
    </citation>
    <scope>NUCLEOTIDE SEQUENCE</scope>
</reference>
<keyword evidence="1" id="KW-0808">Transferase</keyword>
<protein>
    <recommendedName>
        <fullName evidence="3">3-deoxy-D-manno-octulosonic-acid transferase N-terminal domain-containing protein</fullName>
    </recommendedName>
</protein>
<dbReference type="Gene3D" id="3.40.50.2000">
    <property type="entry name" value="Glycogen Phosphorylase B"/>
    <property type="match status" value="1"/>
</dbReference>
<feature type="domain" description="3-deoxy-D-manno-octulosonic-acid transferase N-terminal" evidence="3">
    <location>
        <begin position="49"/>
        <end position="211"/>
    </location>
</feature>
<keyword evidence="2" id="KW-1133">Transmembrane helix</keyword>
<dbReference type="GO" id="GO:0009245">
    <property type="term" value="P:lipid A biosynthetic process"/>
    <property type="evidence" value="ECO:0007669"/>
    <property type="project" value="TreeGrafter"/>
</dbReference>
<sequence length="424" mass="48880">VFLLTLYWLLFPILWIFLPVFAIFNPKIRHHWLHGGVSIKSARVKIQLYAKSRTVVLFHAASTGEFEQLQPVLKKIDRSRYFILLSFSSPTVFKPEKDTPLADAVCYHPFDFPWSALLFFRRLNIQYYIITRNDLWPSHLFTANKMGIYTVLINANLYREVHYTTGLYLSFFQRLLGQFNLILTSSERLKNNLTNVVPDDKIKVTGDSRLDRVLERQKENTNPLLPDSYKESRALILGSLIPSDYPYVFGGLEKNYPNGQQSLEEKDHQIIIVPHEIRPPVLKEIESKLKTMKFEYMYYSQKEKLQNSRVIIVDEVGILADLYSYSDIAYVGAGFGAGVHSVLEPAVYHNAVSFGPKFHIVDMAVSLLNNNLASVIETAEDFARFCALLEDKEKLEKIRADIKNYILNQPMAAEQITQSIFSHE</sequence>
<keyword evidence="2" id="KW-0472">Membrane</keyword>
<organism evidence="4">
    <name type="scientific">marine metagenome</name>
    <dbReference type="NCBI Taxonomy" id="408172"/>
    <lineage>
        <taxon>unclassified sequences</taxon>
        <taxon>metagenomes</taxon>
        <taxon>ecological metagenomes</taxon>
    </lineage>
</organism>
<dbReference type="PANTHER" id="PTHR42755:SF1">
    <property type="entry name" value="3-DEOXY-D-MANNO-OCTULOSONIC ACID TRANSFERASE, MITOCHONDRIAL-RELATED"/>
    <property type="match status" value="1"/>
</dbReference>
<gene>
    <name evidence="4" type="ORF">METZ01_LOCUS173669</name>
</gene>
<dbReference type="InterPro" id="IPR038107">
    <property type="entry name" value="Glycos_transf_N_sf"/>
</dbReference>
<dbReference type="GO" id="GO:0005886">
    <property type="term" value="C:plasma membrane"/>
    <property type="evidence" value="ECO:0007669"/>
    <property type="project" value="TreeGrafter"/>
</dbReference>
<evidence type="ECO:0000313" key="4">
    <source>
        <dbReference type="EMBL" id="SVB20815.1"/>
    </source>
</evidence>
<feature type="transmembrane region" description="Helical" evidence="2">
    <location>
        <begin position="6"/>
        <end position="24"/>
    </location>
</feature>
<dbReference type="InterPro" id="IPR039901">
    <property type="entry name" value="Kdotransferase"/>
</dbReference>
<dbReference type="Pfam" id="PF04413">
    <property type="entry name" value="Glycos_transf_N"/>
    <property type="match status" value="1"/>
</dbReference>
<name>A0A382C3Z9_9ZZZZ</name>
<feature type="non-terminal residue" evidence="4">
    <location>
        <position position="1"/>
    </location>
</feature>
<dbReference type="GO" id="GO:0016740">
    <property type="term" value="F:transferase activity"/>
    <property type="evidence" value="ECO:0007669"/>
    <property type="project" value="UniProtKB-KW"/>
</dbReference>
<dbReference type="AlphaFoldDB" id="A0A382C3Z9"/>
<evidence type="ECO:0000259" key="3">
    <source>
        <dbReference type="Pfam" id="PF04413"/>
    </source>
</evidence>
<evidence type="ECO:0000256" key="2">
    <source>
        <dbReference type="SAM" id="Phobius"/>
    </source>
</evidence>
<dbReference type="InterPro" id="IPR007507">
    <property type="entry name" value="Glycos_transf_N"/>
</dbReference>
<accession>A0A382C3Z9</accession>
<proteinExistence type="predicted"/>